<evidence type="ECO:0000313" key="2">
    <source>
        <dbReference type="Proteomes" id="UP001292084"/>
    </source>
</evidence>
<accession>A0ABU5KKF9</accession>
<gene>
    <name evidence="1" type="ORF">UFB30_05220</name>
</gene>
<protein>
    <submittedName>
        <fullName evidence="1">Uncharacterized protein</fullName>
    </submittedName>
</protein>
<keyword evidence="2" id="KW-1185">Reference proteome</keyword>
<proteinExistence type="predicted"/>
<organism evidence="1 2">
    <name type="scientific">Jeotgalibacillus haloalkalitolerans</name>
    <dbReference type="NCBI Taxonomy" id="3104292"/>
    <lineage>
        <taxon>Bacteria</taxon>
        <taxon>Bacillati</taxon>
        <taxon>Bacillota</taxon>
        <taxon>Bacilli</taxon>
        <taxon>Bacillales</taxon>
        <taxon>Caryophanaceae</taxon>
        <taxon>Jeotgalibacillus</taxon>
    </lineage>
</organism>
<comment type="caution">
    <text evidence="1">The sequence shown here is derived from an EMBL/GenBank/DDBJ whole genome shotgun (WGS) entry which is preliminary data.</text>
</comment>
<name>A0ABU5KKF9_9BACL</name>
<dbReference type="EMBL" id="JAXQNN010000002">
    <property type="protein sequence ID" value="MDZ5711614.1"/>
    <property type="molecule type" value="Genomic_DNA"/>
</dbReference>
<sequence>MNKVKMTQEQMNAVKLRKDLTKPWKLQEILFAASHGSHCLTEINGMTEEQITAAYYFPDHCEIEPEYEQLSNREAALAWADKHVIEFKSQKGAWYQFTNDHAPIMFQDKSRTFRRQKP</sequence>
<reference evidence="1 2" key="1">
    <citation type="submission" date="2023-12" db="EMBL/GenBank/DDBJ databases">
        <title>Jeotgalibacillus haloalkaliphilus sp. nov., a novel salt-tolerant bacteria, isolated from the estuary of the Fenhe River into the Yellow River.</title>
        <authorList>
            <person name="Li Y."/>
        </authorList>
    </citation>
    <scope>NUCLEOTIDE SEQUENCE [LARGE SCALE GENOMIC DNA]</scope>
    <source>
        <strain evidence="1 2">HH7-29</strain>
    </source>
</reference>
<evidence type="ECO:0000313" key="1">
    <source>
        <dbReference type="EMBL" id="MDZ5711614.1"/>
    </source>
</evidence>
<dbReference type="Proteomes" id="UP001292084">
    <property type="component" value="Unassembled WGS sequence"/>
</dbReference>
<dbReference type="RefSeq" id="WP_322420631.1">
    <property type="nucleotide sequence ID" value="NZ_JAXQNN010000002.1"/>
</dbReference>